<sequence>MAASEGRRPHVLLAATGSVAAMKFAIVATGIAEFADVRTVATKSGLFFIDRSALPANVPLLTDEEEWSSWRRLGDTVLHIELRQWADLLVIAPLSANTMAKIANGMCDNLLTCVVRAWDYTKPVLVAPSMNTMMWDNPFSAKHLSVLDELGVRVVPPISKKLACGEVGNGAMAEPGIIVEAVRSAAKALPSCKAHFLRH</sequence>
<comment type="caution">
    <text evidence="8">The sequence shown here is derived from an EMBL/GenBank/DDBJ whole genome shotgun (WGS) entry which is preliminary data.</text>
</comment>
<evidence type="ECO:0000259" key="7">
    <source>
        <dbReference type="Pfam" id="PF02441"/>
    </source>
</evidence>
<gene>
    <name evidence="8" type="ORF">CBR_g28078</name>
</gene>
<dbReference type="GO" id="GO:0009651">
    <property type="term" value="P:response to salt stress"/>
    <property type="evidence" value="ECO:0007669"/>
    <property type="project" value="EnsemblPlants"/>
</dbReference>
<proteinExistence type="inferred from homology"/>
<dbReference type="Pfam" id="PF02441">
    <property type="entry name" value="Flavoprotein"/>
    <property type="match status" value="1"/>
</dbReference>
<dbReference type="EC" id="4.1.1.36" evidence="6"/>
<dbReference type="GO" id="GO:0015937">
    <property type="term" value="P:coenzyme A biosynthetic process"/>
    <property type="evidence" value="ECO:0007669"/>
    <property type="project" value="UniProtKB-KW"/>
</dbReference>
<evidence type="ECO:0000313" key="8">
    <source>
        <dbReference type="EMBL" id="GBG78853.1"/>
    </source>
</evidence>
<comment type="similarity">
    <text evidence="4">Belongs to the HFCD (homooligomeric flavin containing Cys decarboxylase) superfamily.</text>
</comment>
<dbReference type="AlphaFoldDB" id="A0A388L9I7"/>
<dbReference type="SUPFAM" id="SSF52507">
    <property type="entry name" value="Homo-oligomeric flavin-containing Cys decarboxylases, HFCD"/>
    <property type="match status" value="1"/>
</dbReference>
<evidence type="ECO:0000256" key="6">
    <source>
        <dbReference type="ARBA" id="ARBA00066422"/>
    </source>
</evidence>
<organism evidence="8 9">
    <name type="scientific">Chara braunii</name>
    <name type="common">Braun's stonewort</name>
    <dbReference type="NCBI Taxonomy" id="69332"/>
    <lineage>
        <taxon>Eukaryota</taxon>
        <taxon>Viridiplantae</taxon>
        <taxon>Streptophyta</taxon>
        <taxon>Charophyceae</taxon>
        <taxon>Charales</taxon>
        <taxon>Characeae</taxon>
        <taxon>Chara</taxon>
    </lineage>
</organism>
<comment type="cofactor">
    <cofactor evidence="1">
        <name>FMN</name>
        <dbReference type="ChEBI" id="CHEBI:58210"/>
    </cofactor>
</comment>
<reference evidence="8 9" key="1">
    <citation type="journal article" date="2018" name="Cell">
        <title>The Chara Genome: Secondary Complexity and Implications for Plant Terrestrialization.</title>
        <authorList>
            <person name="Nishiyama T."/>
            <person name="Sakayama H."/>
            <person name="Vries J.D."/>
            <person name="Buschmann H."/>
            <person name="Saint-Marcoux D."/>
            <person name="Ullrich K.K."/>
            <person name="Haas F.B."/>
            <person name="Vanderstraeten L."/>
            <person name="Becker D."/>
            <person name="Lang D."/>
            <person name="Vosolsobe S."/>
            <person name="Rombauts S."/>
            <person name="Wilhelmsson P.K.I."/>
            <person name="Janitza P."/>
            <person name="Kern R."/>
            <person name="Heyl A."/>
            <person name="Rumpler F."/>
            <person name="Villalobos L.I.A.C."/>
            <person name="Clay J.M."/>
            <person name="Skokan R."/>
            <person name="Toyoda A."/>
            <person name="Suzuki Y."/>
            <person name="Kagoshima H."/>
            <person name="Schijlen E."/>
            <person name="Tajeshwar N."/>
            <person name="Catarino B."/>
            <person name="Hetherington A.J."/>
            <person name="Saltykova A."/>
            <person name="Bonnot C."/>
            <person name="Breuninger H."/>
            <person name="Symeonidi A."/>
            <person name="Radhakrishnan G.V."/>
            <person name="Van Nieuwerburgh F."/>
            <person name="Deforce D."/>
            <person name="Chang C."/>
            <person name="Karol K.G."/>
            <person name="Hedrich R."/>
            <person name="Ulvskov P."/>
            <person name="Glockner G."/>
            <person name="Delwiche C.F."/>
            <person name="Petrasek J."/>
            <person name="Van de Peer Y."/>
            <person name="Friml J."/>
            <person name="Beilby M."/>
            <person name="Dolan L."/>
            <person name="Kohara Y."/>
            <person name="Sugano S."/>
            <person name="Fujiyama A."/>
            <person name="Delaux P.-M."/>
            <person name="Quint M."/>
            <person name="TheiBen G."/>
            <person name="Hagemann M."/>
            <person name="Harholt J."/>
            <person name="Dunand C."/>
            <person name="Zachgo S."/>
            <person name="Langdale J."/>
            <person name="Maumus F."/>
            <person name="Straeten D.V.D."/>
            <person name="Gould S.B."/>
            <person name="Rensing S.A."/>
        </authorList>
    </citation>
    <scope>NUCLEOTIDE SEQUENCE [LARGE SCALE GENOMIC DNA]</scope>
    <source>
        <strain evidence="8 9">S276</strain>
    </source>
</reference>
<evidence type="ECO:0000256" key="2">
    <source>
        <dbReference type="ARBA" id="ARBA00022643"/>
    </source>
</evidence>
<evidence type="ECO:0000313" key="9">
    <source>
        <dbReference type="Proteomes" id="UP000265515"/>
    </source>
</evidence>
<dbReference type="PANTHER" id="PTHR14359:SF6">
    <property type="entry name" value="PHOSPHOPANTOTHENOYLCYSTEINE DECARBOXYLASE"/>
    <property type="match status" value="1"/>
</dbReference>
<keyword evidence="2" id="KW-0288">FMN</keyword>
<dbReference type="GO" id="GO:0010181">
    <property type="term" value="F:FMN binding"/>
    <property type="evidence" value="ECO:0007669"/>
    <property type="project" value="EnsemblPlants"/>
</dbReference>
<evidence type="ECO:0000256" key="3">
    <source>
        <dbReference type="ARBA" id="ARBA00022993"/>
    </source>
</evidence>
<dbReference type="STRING" id="69332.A0A388L9I7"/>
<dbReference type="GO" id="GO:0004633">
    <property type="term" value="F:phosphopantothenoylcysteine decarboxylase activity"/>
    <property type="evidence" value="ECO:0007669"/>
    <property type="project" value="UniProtKB-EC"/>
</dbReference>
<dbReference type="EMBL" id="BFEA01000305">
    <property type="protein sequence ID" value="GBG78853.1"/>
    <property type="molecule type" value="Genomic_DNA"/>
</dbReference>
<dbReference type="InterPro" id="IPR003382">
    <property type="entry name" value="Flavoprotein"/>
</dbReference>
<dbReference type="OMA" id="KEWQGMN"/>
<comment type="pathway">
    <text evidence="5">Cofactor biosynthesis; coenzyme A biosynthesis; CoA from (R)-pantothenate: step 3/5.</text>
</comment>
<keyword evidence="2" id="KW-0285">Flavoprotein</keyword>
<dbReference type="FunFam" id="3.40.50.1950:FF:000004">
    <property type="entry name" value="Phosphopantothenoylcysteine decarboxylase"/>
    <property type="match status" value="1"/>
</dbReference>
<dbReference type="GO" id="GO:0070207">
    <property type="term" value="P:protein homotrimerization"/>
    <property type="evidence" value="ECO:0007669"/>
    <property type="project" value="EnsemblPlants"/>
</dbReference>
<dbReference type="PANTHER" id="PTHR14359">
    <property type="entry name" value="HOMO-OLIGOMERIC FLAVIN CONTAINING CYS DECARBOXYLASE FAMILY"/>
    <property type="match status" value="1"/>
</dbReference>
<dbReference type="OrthoDB" id="1532798at2759"/>
<dbReference type="Gene3D" id="3.40.50.1950">
    <property type="entry name" value="Flavin prenyltransferase-like"/>
    <property type="match status" value="1"/>
</dbReference>
<protein>
    <recommendedName>
        <fullName evidence="6">phosphopantothenoylcysteine decarboxylase</fullName>
        <ecNumber evidence="6">4.1.1.36</ecNumber>
    </recommendedName>
</protein>
<dbReference type="Gramene" id="GBG78853">
    <property type="protein sequence ID" value="GBG78853"/>
    <property type="gene ID" value="CBR_g28078"/>
</dbReference>
<evidence type="ECO:0000256" key="4">
    <source>
        <dbReference type="ARBA" id="ARBA00038350"/>
    </source>
</evidence>
<keyword evidence="3" id="KW-0173">Coenzyme A biosynthesis</keyword>
<feature type="domain" description="Flavoprotein" evidence="7">
    <location>
        <begin position="10"/>
        <end position="184"/>
    </location>
</feature>
<accession>A0A388L9I7</accession>
<dbReference type="GO" id="GO:0001558">
    <property type="term" value="P:regulation of cell growth"/>
    <property type="evidence" value="ECO:0007669"/>
    <property type="project" value="EnsemblPlants"/>
</dbReference>
<dbReference type="GO" id="GO:0071513">
    <property type="term" value="C:phosphopantothenoylcysteine decarboxylase complex"/>
    <property type="evidence" value="ECO:0007669"/>
    <property type="project" value="TreeGrafter"/>
</dbReference>
<keyword evidence="9" id="KW-1185">Reference proteome</keyword>
<evidence type="ECO:0000256" key="1">
    <source>
        <dbReference type="ARBA" id="ARBA00001917"/>
    </source>
</evidence>
<dbReference type="InterPro" id="IPR036551">
    <property type="entry name" value="Flavin_trans-like"/>
</dbReference>
<dbReference type="Proteomes" id="UP000265515">
    <property type="component" value="Unassembled WGS sequence"/>
</dbReference>
<evidence type="ECO:0000256" key="5">
    <source>
        <dbReference type="ARBA" id="ARBA00060685"/>
    </source>
</evidence>
<name>A0A388L9I7_CHABU</name>